<name>A0A8S1WUU9_9CILI</name>
<dbReference type="AlphaFoldDB" id="A0A8S1WUU9"/>
<dbReference type="EMBL" id="CAJJDO010000102">
    <property type="protein sequence ID" value="CAD8192511.1"/>
    <property type="molecule type" value="Genomic_DNA"/>
</dbReference>
<proteinExistence type="predicted"/>
<sequence>MKKLTYEYQIGNIKNLIDMNHQLGRLYSLISSFLEELSVIFVKLNLFETLNSKSKLGEINEGQMVDQIRLNPSVNFIGLFKMMIVASNQSREYKVETVLDRGQKIRPQLNSEQQG</sequence>
<dbReference type="Proteomes" id="UP000689195">
    <property type="component" value="Unassembled WGS sequence"/>
</dbReference>
<evidence type="ECO:0000313" key="1">
    <source>
        <dbReference type="EMBL" id="CAD8192511.1"/>
    </source>
</evidence>
<protein>
    <submittedName>
        <fullName evidence="1">Uncharacterized protein</fullName>
    </submittedName>
</protein>
<organism evidence="1 2">
    <name type="scientific">Paramecium pentaurelia</name>
    <dbReference type="NCBI Taxonomy" id="43138"/>
    <lineage>
        <taxon>Eukaryota</taxon>
        <taxon>Sar</taxon>
        <taxon>Alveolata</taxon>
        <taxon>Ciliophora</taxon>
        <taxon>Intramacronucleata</taxon>
        <taxon>Oligohymenophorea</taxon>
        <taxon>Peniculida</taxon>
        <taxon>Parameciidae</taxon>
        <taxon>Paramecium</taxon>
    </lineage>
</organism>
<comment type="caution">
    <text evidence="1">The sequence shown here is derived from an EMBL/GenBank/DDBJ whole genome shotgun (WGS) entry which is preliminary data.</text>
</comment>
<accession>A0A8S1WUU9</accession>
<gene>
    <name evidence="1" type="ORF">PPENT_87.1.T1020011</name>
</gene>
<keyword evidence="2" id="KW-1185">Reference proteome</keyword>
<evidence type="ECO:0000313" key="2">
    <source>
        <dbReference type="Proteomes" id="UP000689195"/>
    </source>
</evidence>
<reference evidence="1" key="1">
    <citation type="submission" date="2021-01" db="EMBL/GenBank/DDBJ databases">
        <authorList>
            <consortium name="Genoscope - CEA"/>
            <person name="William W."/>
        </authorList>
    </citation>
    <scope>NUCLEOTIDE SEQUENCE</scope>
</reference>